<dbReference type="RefSeq" id="XP_041194640.1">
    <property type="nucleotide sequence ID" value="XM_041339809.1"/>
</dbReference>
<dbReference type="AlphaFoldDB" id="A0A9P7EDV1"/>
<gene>
    <name evidence="1" type="ORF">BJ212DRAFT_1479089</name>
</gene>
<organism evidence="1 2">
    <name type="scientific">Suillus subaureus</name>
    <dbReference type="NCBI Taxonomy" id="48587"/>
    <lineage>
        <taxon>Eukaryota</taxon>
        <taxon>Fungi</taxon>
        <taxon>Dikarya</taxon>
        <taxon>Basidiomycota</taxon>
        <taxon>Agaricomycotina</taxon>
        <taxon>Agaricomycetes</taxon>
        <taxon>Agaricomycetidae</taxon>
        <taxon>Boletales</taxon>
        <taxon>Suillineae</taxon>
        <taxon>Suillaceae</taxon>
        <taxon>Suillus</taxon>
    </lineage>
</organism>
<sequence>MDTHIYQMFSDELPTTIPNTSRRHAVMGLASHHHEAESHHHHHEAGSFLRRVHRAIMALGLLEGCAVAFVLITSTVQASSSEKENSGDVKELLPDGSVLQVYCHHEAESHHHHHEAGSFLRHVHHVIMALGLWEGHAVAFVLSPSCSSQMPNCQDDNINFKIITLHSHSVLTLVPQDPLQSLPQPQWDLRVHLPSHILIHLCECTSSSLCPPAFSLLPATHVGVH</sequence>
<dbReference type="EMBL" id="JABBWG010000010">
    <property type="protein sequence ID" value="KAG1818963.1"/>
    <property type="molecule type" value="Genomic_DNA"/>
</dbReference>
<comment type="caution">
    <text evidence="1">The sequence shown here is derived from an EMBL/GenBank/DDBJ whole genome shotgun (WGS) entry which is preliminary data.</text>
</comment>
<evidence type="ECO:0000313" key="2">
    <source>
        <dbReference type="Proteomes" id="UP000807769"/>
    </source>
</evidence>
<protein>
    <submittedName>
        <fullName evidence="1">Uncharacterized protein</fullName>
    </submittedName>
</protein>
<dbReference type="GeneID" id="64633825"/>
<proteinExistence type="predicted"/>
<dbReference type="Proteomes" id="UP000807769">
    <property type="component" value="Unassembled WGS sequence"/>
</dbReference>
<evidence type="ECO:0000313" key="1">
    <source>
        <dbReference type="EMBL" id="KAG1818963.1"/>
    </source>
</evidence>
<keyword evidence="2" id="KW-1185">Reference proteome</keyword>
<dbReference type="OrthoDB" id="10492611at2759"/>
<name>A0A9P7EDV1_9AGAM</name>
<reference evidence="1" key="1">
    <citation type="journal article" date="2020" name="New Phytol.">
        <title>Comparative genomics reveals dynamic genome evolution in host specialist ectomycorrhizal fungi.</title>
        <authorList>
            <person name="Lofgren L.A."/>
            <person name="Nguyen N.H."/>
            <person name="Vilgalys R."/>
            <person name="Ruytinx J."/>
            <person name="Liao H.L."/>
            <person name="Branco S."/>
            <person name="Kuo A."/>
            <person name="LaButti K."/>
            <person name="Lipzen A."/>
            <person name="Andreopoulos W."/>
            <person name="Pangilinan J."/>
            <person name="Riley R."/>
            <person name="Hundley H."/>
            <person name="Na H."/>
            <person name="Barry K."/>
            <person name="Grigoriev I.V."/>
            <person name="Stajich J.E."/>
            <person name="Kennedy P.G."/>
        </authorList>
    </citation>
    <scope>NUCLEOTIDE SEQUENCE</scope>
    <source>
        <strain evidence="1">MN1</strain>
    </source>
</reference>
<accession>A0A9P7EDV1</accession>